<dbReference type="InterPro" id="IPR036397">
    <property type="entry name" value="RNaseH_sf"/>
</dbReference>
<accession>A0A6B2M0Q2</accession>
<comment type="subcellular location">
    <subcellularLocation>
        <location evidence="5">Cytoplasm</location>
    </subcellularLocation>
</comment>
<evidence type="ECO:0000256" key="2">
    <source>
        <dbReference type="ARBA" id="ARBA00001936"/>
    </source>
</evidence>
<evidence type="ECO:0000256" key="13">
    <source>
        <dbReference type="PROSITE-ProRule" id="PRU01319"/>
    </source>
</evidence>
<feature type="domain" description="RNase H type-2" evidence="15">
    <location>
        <begin position="17"/>
        <end position="237"/>
    </location>
</feature>
<evidence type="ECO:0000256" key="1">
    <source>
        <dbReference type="ARBA" id="ARBA00000077"/>
    </source>
</evidence>
<name>A0A6B2M0Q2_9BACT</name>
<comment type="cofactor">
    <cofactor evidence="2">
        <name>Mn(2+)</name>
        <dbReference type="ChEBI" id="CHEBI:29035"/>
    </cofactor>
</comment>
<evidence type="ECO:0000256" key="8">
    <source>
        <dbReference type="ARBA" id="ARBA00022722"/>
    </source>
</evidence>
<dbReference type="AlphaFoldDB" id="A0A6B2M0Q2"/>
<dbReference type="GO" id="GO:0006298">
    <property type="term" value="P:mismatch repair"/>
    <property type="evidence" value="ECO:0007669"/>
    <property type="project" value="TreeGrafter"/>
</dbReference>
<reference evidence="16 17" key="1">
    <citation type="submission" date="2020-02" db="EMBL/GenBank/DDBJ databases">
        <title>Albibacoteraceae fam. nov., the first described family within the subdivision 4 Verrucomicrobia.</title>
        <authorList>
            <person name="Xi F."/>
        </authorList>
    </citation>
    <scope>NUCLEOTIDE SEQUENCE [LARGE SCALE GENOMIC DNA]</scope>
    <source>
        <strain evidence="16 17">CK1056</strain>
    </source>
</reference>
<dbReference type="GO" id="GO:0032299">
    <property type="term" value="C:ribonuclease H2 complex"/>
    <property type="evidence" value="ECO:0007669"/>
    <property type="project" value="TreeGrafter"/>
</dbReference>
<evidence type="ECO:0000256" key="6">
    <source>
        <dbReference type="ARBA" id="ARBA00007383"/>
    </source>
</evidence>
<dbReference type="CDD" id="cd07182">
    <property type="entry name" value="RNase_HII_bacteria_HII_like"/>
    <property type="match status" value="1"/>
</dbReference>
<dbReference type="RefSeq" id="WP_163964424.1">
    <property type="nucleotide sequence ID" value="NZ_JAAGNX010000002.1"/>
</dbReference>
<evidence type="ECO:0000256" key="4">
    <source>
        <dbReference type="ARBA" id="ARBA00004065"/>
    </source>
</evidence>
<evidence type="ECO:0000259" key="15">
    <source>
        <dbReference type="PROSITE" id="PS51975"/>
    </source>
</evidence>
<evidence type="ECO:0000256" key="12">
    <source>
        <dbReference type="ARBA" id="ARBA00023211"/>
    </source>
</evidence>
<dbReference type="PANTHER" id="PTHR10954:SF18">
    <property type="entry name" value="RIBONUCLEASE HII"/>
    <property type="match status" value="1"/>
</dbReference>
<dbReference type="SUPFAM" id="SSF53098">
    <property type="entry name" value="Ribonuclease H-like"/>
    <property type="match status" value="1"/>
</dbReference>
<comment type="caution">
    <text evidence="16">The sequence shown here is derived from an EMBL/GenBank/DDBJ whole genome shotgun (WGS) entry which is preliminary data.</text>
</comment>
<evidence type="ECO:0000256" key="9">
    <source>
        <dbReference type="ARBA" id="ARBA00022723"/>
    </source>
</evidence>
<evidence type="ECO:0000256" key="14">
    <source>
        <dbReference type="RuleBase" id="RU003515"/>
    </source>
</evidence>
<dbReference type="PROSITE" id="PS51975">
    <property type="entry name" value="RNASE_H_2"/>
    <property type="match status" value="1"/>
</dbReference>
<evidence type="ECO:0000313" key="16">
    <source>
        <dbReference type="EMBL" id="NDV62488.1"/>
    </source>
</evidence>
<dbReference type="GO" id="GO:0043137">
    <property type="term" value="P:DNA replication, removal of RNA primer"/>
    <property type="evidence" value="ECO:0007669"/>
    <property type="project" value="TreeGrafter"/>
</dbReference>
<keyword evidence="10 14" id="KW-0255">Endonuclease</keyword>
<dbReference type="Pfam" id="PF01351">
    <property type="entry name" value="RNase_HII"/>
    <property type="match status" value="1"/>
</dbReference>
<dbReference type="GO" id="GO:0003723">
    <property type="term" value="F:RNA binding"/>
    <property type="evidence" value="ECO:0007669"/>
    <property type="project" value="UniProtKB-UniRule"/>
</dbReference>
<keyword evidence="12" id="KW-0464">Manganese</keyword>
<comment type="similarity">
    <text evidence="6 14">Belongs to the RNase HII family.</text>
</comment>
<keyword evidence="11 14" id="KW-0378">Hydrolase</keyword>
<evidence type="ECO:0000256" key="5">
    <source>
        <dbReference type="ARBA" id="ARBA00004496"/>
    </source>
</evidence>
<evidence type="ECO:0000256" key="11">
    <source>
        <dbReference type="ARBA" id="ARBA00022801"/>
    </source>
</evidence>
<comment type="function">
    <text evidence="4 14">Endonuclease that specifically degrades the RNA of RNA-DNA hybrids.</text>
</comment>
<dbReference type="InterPro" id="IPR024567">
    <property type="entry name" value="RNase_HII/HIII_dom"/>
</dbReference>
<dbReference type="EMBL" id="JAAGNX010000002">
    <property type="protein sequence ID" value="NDV62488.1"/>
    <property type="molecule type" value="Genomic_DNA"/>
</dbReference>
<evidence type="ECO:0000256" key="3">
    <source>
        <dbReference type="ARBA" id="ARBA00001946"/>
    </source>
</evidence>
<protein>
    <recommendedName>
        <fullName evidence="14">Ribonuclease</fullName>
        <ecNumber evidence="14">3.1.26.4</ecNumber>
    </recommendedName>
</protein>
<dbReference type="GO" id="GO:0046872">
    <property type="term" value="F:metal ion binding"/>
    <property type="evidence" value="ECO:0007669"/>
    <property type="project" value="UniProtKB-KW"/>
</dbReference>
<keyword evidence="7" id="KW-0963">Cytoplasm</keyword>
<proteinExistence type="inferred from homology"/>
<evidence type="ECO:0000256" key="7">
    <source>
        <dbReference type="ARBA" id="ARBA00022490"/>
    </source>
</evidence>
<dbReference type="Gene3D" id="3.30.420.10">
    <property type="entry name" value="Ribonuclease H-like superfamily/Ribonuclease H"/>
    <property type="match status" value="1"/>
</dbReference>
<comment type="cofactor">
    <cofactor evidence="3">
        <name>Mg(2+)</name>
        <dbReference type="ChEBI" id="CHEBI:18420"/>
    </cofactor>
</comment>
<comment type="catalytic activity">
    <reaction evidence="1 14">
        <text>Endonucleolytic cleavage to 5'-phosphomonoester.</text>
        <dbReference type="EC" id="3.1.26.4"/>
    </reaction>
</comment>
<dbReference type="InterPro" id="IPR022898">
    <property type="entry name" value="RNase_HII"/>
</dbReference>
<dbReference type="EC" id="3.1.26.4" evidence="14"/>
<dbReference type="InterPro" id="IPR012337">
    <property type="entry name" value="RNaseH-like_sf"/>
</dbReference>
<comment type="caution">
    <text evidence="13">Lacks conserved residue(s) required for the propagation of feature annotation.</text>
</comment>
<sequence length="247" mass="27491">MARGLIPFDKRFLGEATCLVGIDEAGRGCLAGPVVAAAVCCDRAFYKSSRCASLCRGVDDSKRLSAEKRAAIVERFRGECHENWIQVGIGLASVEEIEEHNIFQANVLAMRRACARLKGVLQGGDVFLPAETPPILIDGRPIKTFPFPHRGVVKGDRQSFAIALAGIHAKEWRDAHMRELAGECPEYGFEQHKGYGTKTHLEAIRRHGETVHHRSLFLRKFRTQPASAERVRQDSLFEPSSHKVFQS</sequence>
<keyword evidence="8 14" id="KW-0540">Nuclease</keyword>
<evidence type="ECO:0000313" key="17">
    <source>
        <dbReference type="Proteomes" id="UP000478417"/>
    </source>
</evidence>
<organism evidence="16 17">
    <name type="scientific">Oceanipulchritudo coccoides</name>
    <dbReference type="NCBI Taxonomy" id="2706888"/>
    <lineage>
        <taxon>Bacteria</taxon>
        <taxon>Pseudomonadati</taxon>
        <taxon>Verrucomicrobiota</taxon>
        <taxon>Opitutia</taxon>
        <taxon>Puniceicoccales</taxon>
        <taxon>Oceanipulchritudinaceae</taxon>
        <taxon>Oceanipulchritudo</taxon>
    </lineage>
</organism>
<dbReference type="InterPro" id="IPR001352">
    <property type="entry name" value="RNase_HII/HIII"/>
</dbReference>
<dbReference type="NCBIfam" id="NF000595">
    <property type="entry name" value="PRK00015.1-3"/>
    <property type="match status" value="1"/>
</dbReference>
<dbReference type="GO" id="GO:0005737">
    <property type="term" value="C:cytoplasm"/>
    <property type="evidence" value="ECO:0007669"/>
    <property type="project" value="UniProtKB-SubCell"/>
</dbReference>
<dbReference type="PANTHER" id="PTHR10954">
    <property type="entry name" value="RIBONUCLEASE H2 SUBUNIT A"/>
    <property type="match status" value="1"/>
</dbReference>
<gene>
    <name evidence="16" type="ORF">G0Q06_08505</name>
</gene>
<keyword evidence="9" id="KW-0479">Metal-binding</keyword>
<dbReference type="GO" id="GO:0004523">
    <property type="term" value="F:RNA-DNA hybrid ribonuclease activity"/>
    <property type="evidence" value="ECO:0007669"/>
    <property type="project" value="UniProtKB-EC"/>
</dbReference>
<dbReference type="Proteomes" id="UP000478417">
    <property type="component" value="Unassembled WGS sequence"/>
</dbReference>
<evidence type="ECO:0000256" key="10">
    <source>
        <dbReference type="ARBA" id="ARBA00022759"/>
    </source>
</evidence>
<keyword evidence="17" id="KW-1185">Reference proteome</keyword>